<proteinExistence type="inferred from homology"/>
<dbReference type="GO" id="GO:0005737">
    <property type="term" value="C:cytoplasm"/>
    <property type="evidence" value="ECO:0007669"/>
    <property type="project" value="TreeGrafter"/>
</dbReference>
<gene>
    <name evidence="5" type="ORF">MSPICULIGERA_LOCUS18986</name>
    <name evidence="6" type="ORF">MSPICULIGERA_LOCUS19155</name>
</gene>
<protein>
    <submittedName>
        <fullName evidence="6">Uncharacterized protein</fullName>
    </submittedName>
</protein>
<evidence type="ECO:0000313" key="7">
    <source>
        <dbReference type="Proteomes" id="UP001177023"/>
    </source>
</evidence>
<feature type="non-terminal residue" evidence="6">
    <location>
        <position position="152"/>
    </location>
</feature>
<dbReference type="EMBL" id="CATQJA010002662">
    <property type="protein sequence ID" value="CAJ0580986.1"/>
    <property type="molecule type" value="Genomic_DNA"/>
</dbReference>
<accession>A0AA36D5D3</accession>
<dbReference type="Pfam" id="PF09806">
    <property type="entry name" value="CDK2AP"/>
    <property type="match status" value="1"/>
</dbReference>
<dbReference type="PANTHER" id="PTHR22607">
    <property type="entry name" value="DELETED IN ORAL CANCER 1/CDK2-ASSOCIATED PROTEIN 1"/>
    <property type="match status" value="1"/>
</dbReference>
<evidence type="ECO:0000256" key="3">
    <source>
        <dbReference type="ARBA" id="ARBA00022553"/>
    </source>
</evidence>
<evidence type="ECO:0000256" key="4">
    <source>
        <dbReference type="ARBA" id="ARBA00023242"/>
    </source>
</evidence>
<dbReference type="Gene3D" id="6.10.140.1300">
    <property type="match status" value="1"/>
</dbReference>
<dbReference type="PANTHER" id="PTHR22607:SF3">
    <property type="entry name" value="CDK2-ASSOCIATED PROTEIN 1, ISOFORM B"/>
    <property type="match status" value="1"/>
</dbReference>
<comment type="caution">
    <text evidence="6">The sequence shown here is derived from an EMBL/GenBank/DDBJ whole genome shotgun (WGS) entry which is preliminary data.</text>
</comment>
<keyword evidence="3" id="KW-0597">Phosphoprotein</keyword>
<evidence type="ECO:0000256" key="2">
    <source>
        <dbReference type="ARBA" id="ARBA00008485"/>
    </source>
</evidence>
<keyword evidence="4" id="KW-0539">Nucleus</keyword>
<sequence>MGGGTTKKEGIETNTAITQVAPGTVYTTLPTAAQTHQMLLQQQSAQTQAAASSSGTTATNASLPQYLIPGPSKAETKYQQLLCLFNEVSKDMPQAYTGNKHCAERIKRFLVHARILTRECIMEADRDRALMNQVLYDKHETPSAPSTKQVSK</sequence>
<organism evidence="6 7">
    <name type="scientific">Mesorhabditis spiculigera</name>
    <dbReference type="NCBI Taxonomy" id="96644"/>
    <lineage>
        <taxon>Eukaryota</taxon>
        <taxon>Metazoa</taxon>
        <taxon>Ecdysozoa</taxon>
        <taxon>Nematoda</taxon>
        <taxon>Chromadorea</taxon>
        <taxon>Rhabditida</taxon>
        <taxon>Rhabditina</taxon>
        <taxon>Rhabditomorpha</taxon>
        <taxon>Rhabditoidea</taxon>
        <taxon>Rhabditidae</taxon>
        <taxon>Mesorhabditinae</taxon>
        <taxon>Mesorhabditis</taxon>
    </lineage>
</organism>
<evidence type="ECO:0000313" key="6">
    <source>
        <dbReference type="EMBL" id="CAJ0580986.1"/>
    </source>
</evidence>
<dbReference type="AlphaFoldDB" id="A0AA36D5D3"/>
<name>A0AA36D5D3_9BILA</name>
<dbReference type="EMBL" id="CATQJA010002662">
    <property type="protein sequence ID" value="CAJ0580804.1"/>
    <property type="molecule type" value="Genomic_DNA"/>
</dbReference>
<comment type="similarity">
    <text evidence="2">Belongs to the CDK2AP family.</text>
</comment>
<evidence type="ECO:0000256" key="1">
    <source>
        <dbReference type="ARBA" id="ARBA00004123"/>
    </source>
</evidence>
<reference evidence="6" key="1">
    <citation type="submission" date="2023-06" db="EMBL/GenBank/DDBJ databases">
        <authorList>
            <person name="Delattre M."/>
        </authorList>
    </citation>
    <scope>NUCLEOTIDE SEQUENCE</scope>
    <source>
        <strain evidence="6">AF72</strain>
    </source>
</reference>
<comment type="subcellular location">
    <subcellularLocation>
        <location evidence="1">Nucleus</location>
    </subcellularLocation>
</comment>
<dbReference type="InterPro" id="IPR017266">
    <property type="entry name" value="DOC_1/2"/>
</dbReference>
<evidence type="ECO:0000313" key="5">
    <source>
        <dbReference type="EMBL" id="CAJ0580804.1"/>
    </source>
</evidence>
<dbReference type="GO" id="GO:0005634">
    <property type="term" value="C:nucleus"/>
    <property type="evidence" value="ECO:0007669"/>
    <property type="project" value="UniProtKB-SubCell"/>
</dbReference>
<dbReference type="Proteomes" id="UP001177023">
    <property type="component" value="Unassembled WGS sequence"/>
</dbReference>
<keyword evidence="7" id="KW-1185">Reference proteome</keyword>